<dbReference type="Proteomes" id="UP000231655">
    <property type="component" value="Unassembled WGS sequence"/>
</dbReference>
<evidence type="ECO:0000313" key="2">
    <source>
        <dbReference type="EMBL" id="PJE31005.1"/>
    </source>
</evidence>
<reference evidence="3 4" key="1">
    <citation type="submission" date="2017-09" db="EMBL/GenBank/DDBJ databases">
        <authorList>
            <person name="Ehlers B."/>
            <person name="Leendertz F.H."/>
        </authorList>
    </citation>
    <scope>NUCLEOTIDE SEQUENCE [LARGE SCALE GENOMIC DNA]</scope>
    <source>
        <strain evidence="3 4">CGMCC 1.12662</strain>
    </source>
</reference>
<keyword evidence="1" id="KW-0812">Transmembrane</keyword>
<evidence type="ECO:0000313" key="3">
    <source>
        <dbReference type="EMBL" id="SNY59003.1"/>
    </source>
</evidence>
<sequence length="77" mass="8897">MSRRPRQSLKNRLRRALVRVRRFLPPGTRLPIGLLLMAGGLLGFLPILGFWMLPLGVAVIALDVVPFWRWLRGPRKR</sequence>
<keyword evidence="1" id="KW-1133">Transmembrane helix</keyword>
<feature type="transmembrane region" description="Helical" evidence="1">
    <location>
        <begin position="51"/>
        <end position="71"/>
    </location>
</feature>
<dbReference type="Proteomes" id="UP000231702">
    <property type="component" value="Unassembled WGS sequence"/>
</dbReference>
<proteinExistence type="predicted"/>
<evidence type="ECO:0000256" key="1">
    <source>
        <dbReference type="SAM" id="Phobius"/>
    </source>
</evidence>
<feature type="transmembrane region" description="Helical" evidence="1">
    <location>
        <begin position="23"/>
        <end position="45"/>
    </location>
</feature>
<keyword evidence="1" id="KW-0472">Membrane</keyword>
<keyword evidence="5" id="KW-1185">Reference proteome</keyword>
<dbReference type="RefSeq" id="WP_097147351.1">
    <property type="nucleotide sequence ID" value="NZ_OBEA01000008.1"/>
</dbReference>
<evidence type="ECO:0008006" key="6">
    <source>
        <dbReference type="Google" id="ProtNLM"/>
    </source>
</evidence>
<dbReference type="AlphaFoldDB" id="A0A285JG07"/>
<dbReference type="EMBL" id="OBEA01000008">
    <property type="protein sequence ID" value="SNY59003.1"/>
    <property type="molecule type" value="Genomic_DNA"/>
</dbReference>
<protein>
    <recommendedName>
        <fullName evidence="6">Transmembrane protein (PGPGW)</fullName>
    </recommendedName>
</protein>
<organism evidence="3 4">
    <name type="scientific">Pseudooceanicola antarcticus</name>
    <dbReference type="NCBI Taxonomy" id="1247613"/>
    <lineage>
        <taxon>Bacteria</taxon>
        <taxon>Pseudomonadati</taxon>
        <taxon>Pseudomonadota</taxon>
        <taxon>Alphaproteobacteria</taxon>
        <taxon>Rhodobacterales</taxon>
        <taxon>Paracoccaceae</taxon>
        <taxon>Pseudooceanicola</taxon>
    </lineage>
</organism>
<dbReference type="EMBL" id="PGTD01000011">
    <property type="protein sequence ID" value="PJE31005.1"/>
    <property type="molecule type" value="Genomic_DNA"/>
</dbReference>
<evidence type="ECO:0000313" key="5">
    <source>
        <dbReference type="Proteomes" id="UP000231702"/>
    </source>
</evidence>
<evidence type="ECO:0000313" key="4">
    <source>
        <dbReference type="Proteomes" id="UP000231655"/>
    </source>
</evidence>
<reference evidence="2 5" key="2">
    <citation type="journal article" date="2018" name="Int. J. Syst. Evol. Microbiol.">
        <title>Pseudooceanicola lipolyticus sp. nov., a marine alphaproteobacterium, reclassification of Oceanicola flagellatus as Pseudooceanicola flagellatus comb. nov. and emended description of the genus Pseudooceanicola.</title>
        <authorList>
            <person name="Huang M.-M."/>
            <person name="Guo L.-L."/>
            <person name="Wu Y.-H."/>
            <person name="Lai Q.-L."/>
            <person name="Shao Z.-Z."/>
            <person name="Wang C.-S."/>
            <person name="Wu M."/>
            <person name="Xu X.-W."/>
        </authorList>
    </citation>
    <scope>NUCLEOTIDE SEQUENCE [LARGE SCALE GENOMIC DNA]</scope>
    <source>
        <strain evidence="2 5">Ar-45</strain>
    </source>
</reference>
<accession>A0A285JG07</accession>
<gene>
    <name evidence="2" type="ORF">CVM39_04205</name>
    <name evidence="3" type="ORF">SAMN06297129_3670</name>
</gene>
<name>A0A285JG07_9RHOB</name>